<dbReference type="SUPFAM" id="SSF55874">
    <property type="entry name" value="ATPase domain of HSP90 chaperone/DNA topoisomerase II/histidine kinase"/>
    <property type="match status" value="1"/>
</dbReference>
<feature type="transmembrane region" description="Helical" evidence="16">
    <location>
        <begin position="310"/>
        <end position="333"/>
    </location>
</feature>
<evidence type="ECO:0000256" key="16">
    <source>
        <dbReference type="SAM" id="Phobius"/>
    </source>
</evidence>
<dbReference type="Gene3D" id="3.40.50.2300">
    <property type="match status" value="2"/>
</dbReference>
<dbReference type="InterPro" id="IPR005467">
    <property type="entry name" value="His_kinase_dom"/>
</dbReference>
<evidence type="ECO:0000256" key="4">
    <source>
        <dbReference type="ARBA" id="ARBA00022475"/>
    </source>
</evidence>
<comment type="caution">
    <text evidence="22">The sequence shown here is derived from an EMBL/GenBank/DDBJ whole genome shotgun (WGS) entry which is preliminary data.</text>
</comment>
<dbReference type="Pfam" id="PF00989">
    <property type="entry name" value="PAS"/>
    <property type="match status" value="1"/>
</dbReference>
<dbReference type="InterPro" id="IPR042240">
    <property type="entry name" value="CHASE_sf"/>
</dbReference>
<feature type="domain" description="Histidine kinase" evidence="17">
    <location>
        <begin position="854"/>
        <end position="1079"/>
    </location>
</feature>
<dbReference type="InterPro" id="IPR035965">
    <property type="entry name" value="PAS-like_dom_sf"/>
</dbReference>
<evidence type="ECO:0000256" key="3">
    <source>
        <dbReference type="ARBA" id="ARBA00012438"/>
    </source>
</evidence>
<keyword evidence="4" id="KW-1003">Cell membrane</keyword>
<name>A0ABM9GHH0_9GAMM</name>
<sequence length="1595" mass="177545">MTIKWQMLLSRTTWWLPFTIGFFITVSAAWLLHKQNEYELTAYSQTIASEITDNINKRFRYYEYGLSGTRAAILAVGVNNLSREQFENYINSRDIELEFPGLLGLGFIERVPKSQERQFLIQARADGAPNFTIKTLNAHSKDRFIIKYIYPEYNNVQAVGLDIGSERNRREAALAAARNNQPHLTLPITLVQANNKPQKGVLIMLPIYNKLETMLTPNSQEASTIGWVYSPLVIDQVLAPISQTVPEVLFTLTDTRSNTAFYESNDQDVTPYSKHTITSTISIMGQHWALSVTPNAKALKAIDNWNIQQVLIIGLSATLLFSLILSLVHPQIIAEQNSPERLTGLASITAYIKSAVFCKTWPPTLILIVLLFMTSCWFITERQLSDVKQQLVQVNKQALNLFSQEAKKYHRGVLFLANTVSSVMLNLPQPDAQLSINARARLADVFKAYMLATPNVHQVRFIAASEIWRESVKVQRFTDTLRTFDGVTLQSKKGEPYITQSVKLGANNVYVSAINLNREVGQIEYPARPVWRFATVIENEDGDPLGIVVINVSAAPLLNMASKNTPSGIETYILNAYNQFLSHPTSTRTFAFELNESFKWEDEFSRTAWSSATDILGLRTLSGQFGNVWAKKSHFLYDKSLETQALNIHSTVPQFPIIKDLLLQFVLVLSGLTGVALISAIIQFWGWRNAQSKHREQWLSKQQSQRGKEVARFKALLDSAPDATLVTDSNGTIQMANAQAVKLFGYHREDLEGSSINVLIPKKYRDAHNHHLAQFSEQPQTRSMAQNRELWAIDAMGNELPVEVSLGGVRLDEQLLITASIRSISERLAIEEQLRNALLTAEKATEAKSVFLANTSHEIRTPLNAIIGLTHLLIEEPLSDEHLKLVEKIQMSGKSLLGIVNDVLDLSKIEANEMKIESSPVALTELLEEVSSIFLVQSQTKGLNFNLNIHPDLPRWVVTDSTRLRQILVNLLGNAIKFTELGDISLTVEPLSSSSAHNSELIDVQFKVCDTGIGISEQAQSKLFKPFTQADDSTTRRFGGTGLGLSIVSKLVSLLDGKISVTSKSGQGSQFMVYLPLHVANEHQINALPNQNESLFIIIAEDNPDDAKRIQNITKALGWRSEIVKDGEALIENYTYRKTKKLRLPEVMLVDWKMPKLDGISALKQLAAIVGREQLPTVLMISATSPQDIRPLDDFDLIYNVLQKPINASGLFNAVNDAVTQSTGNAHQVIQSTRTDAIKAKWLSGMHILVVDDSQVNLEVASSILIKNGAHVYTANSGENALSLLKSTPELYDTVLMDVQMPGIDGLETTKLIRQSLGLTALPIIALTAGALVEEKERALASGMNDFLSKPFEPSSLIKTLRSSVGEYRNQLPQIQPLDSKPDADIDNWPKIEGLNQSQAKQLLLGDEQLFLKTLDRLLTEHTNLITLPIDNIMEDNQQQYRLEIAAQVHKLRSAAGTVGAQQLHTLASEAENSLQKDLTSAKATLIQLIASLKQLEQASNETLSKWRASQLDNIVNASANSSASLTHETTQQILLLLQEQDLAALDEIEQHSALLYDALGKAQFALLQKYLEELNYQELITIISTLAGEIEEPT</sequence>
<dbReference type="InterPro" id="IPR036097">
    <property type="entry name" value="HisK_dim/P_sf"/>
</dbReference>
<dbReference type="SMART" id="SM00387">
    <property type="entry name" value="HATPase_c"/>
    <property type="match status" value="1"/>
</dbReference>
<evidence type="ECO:0000259" key="21">
    <source>
        <dbReference type="PROSITE" id="PS50894"/>
    </source>
</evidence>
<evidence type="ECO:0000256" key="6">
    <source>
        <dbReference type="ARBA" id="ARBA00022679"/>
    </source>
</evidence>
<dbReference type="PROSITE" id="PS50110">
    <property type="entry name" value="RESPONSE_REGULATORY"/>
    <property type="match status" value="2"/>
</dbReference>
<evidence type="ECO:0000256" key="7">
    <source>
        <dbReference type="ARBA" id="ARBA00022692"/>
    </source>
</evidence>
<evidence type="ECO:0000256" key="5">
    <source>
        <dbReference type="ARBA" id="ARBA00022553"/>
    </source>
</evidence>
<evidence type="ECO:0000259" key="20">
    <source>
        <dbReference type="PROSITE" id="PS50839"/>
    </source>
</evidence>
<dbReference type="SUPFAM" id="SSF52172">
    <property type="entry name" value="CheY-like"/>
    <property type="match status" value="2"/>
</dbReference>
<evidence type="ECO:0000313" key="23">
    <source>
        <dbReference type="Proteomes" id="UP001152485"/>
    </source>
</evidence>
<dbReference type="NCBIfam" id="TIGR00229">
    <property type="entry name" value="sensory_box"/>
    <property type="match status" value="1"/>
</dbReference>
<feature type="modified residue" description="4-aspartylphosphate" evidence="15">
    <location>
        <position position="1151"/>
    </location>
</feature>
<dbReference type="Gene3D" id="3.30.450.20">
    <property type="entry name" value="PAS domain"/>
    <property type="match status" value="2"/>
</dbReference>
<feature type="domain" description="CHASE" evidence="20">
    <location>
        <begin position="77"/>
        <end position="243"/>
    </location>
</feature>
<dbReference type="InterPro" id="IPR001789">
    <property type="entry name" value="Sig_transdc_resp-reg_receiver"/>
</dbReference>
<dbReference type="SUPFAM" id="SSF47384">
    <property type="entry name" value="Homodimeric domain of signal transducing histidine kinase"/>
    <property type="match status" value="1"/>
</dbReference>
<comment type="catalytic activity">
    <reaction evidence="1">
        <text>ATP + protein L-histidine = ADP + protein N-phospho-L-histidine.</text>
        <dbReference type="EC" id="2.7.13.3"/>
    </reaction>
</comment>
<feature type="domain" description="PAS" evidence="19">
    <location>
        <begin position="709"/>
        <end position="762"/>
    </location>
</feature>
<dbReference type="InterPro" id="IPR011006">
    <property type="entry name" value="CheY-like_superfamily"/>
</dbReference>
<gene>
    <name evidence="22" type="primary">rcsC_17</name>
    <name evidence="22" type="ORF">PSECIP111951_01767</name>
</gene>
<evidence type="ECO:0000256" key="14">
    <source>
        <dbReference type="PROSITE-ProRule" id="PRU00110"/>
    </source>
</evidence>
<dbReference type="CDD" id="cd17546">
    <property type="entry name" value="REC_hyHK_CKI1_RcsC-like"/>
    <property type="match status" value="1"/>
</dbReference>
<dbReference type="PROSITE" id="PS50839">
    <property type="entry name" value="CHASE"/>
    <property type="match status" value="1"/>
</dbReference>
<dbReference type="PRINTS" id="PR00344">
    <property type="entry name" value="BCTRLSENSOR"/>
</dbReference>
<dbReference type="SUPFAM" id="SSF47226">
    <property type="entry name" value="Histidine-containing phosphotransfer domain, HPT domain"/>
    <property type="match status" value="1"/>
</dbReference>
<evidence type="ECO:0000256" key="11">
    <source>
        <dbReference type="ARBA" id="ARBA00022989"/>
    </source>
</evidence>
<evidence type="ECO:0000259" key="17">
    <source>
        <dbReference type="PROSITE" id="PS50109"/>
    </source>
</evidence>
<evidence type="ECO:0000256" key="10">
    <source>
        <dbReference type="ARBA" id="ARBA00022840"/>
    </source>
</evidence>
<dbReference type="EMBL" id="CAMAPD010000007">
    <property type="protein sequence ID" value="CAH9057928.1"/>
    <property type="molecule type" value="Genomic_DNA"/>
</dbReference>
<dbReference type="Gene3D" id="1.20.120.160">
    <property type="entry name" value="HPT domain"/>
    <property type="match status" value="1"/>
</dbReference>
<evidence type="ECO:0000256" key="12">
    <source>
        <dbReference type="ARBA" id="ARBA00023012"/>
    </source>
</evidence>
<dbReference type="GO" id="GO:0004673">
    <property type="term" value="F:protein histidine kinase activity"/>
    <property type="evidence" value="ECO:0007669"/>
    <property type="project" value="UniProtKB-EC"/>
</dbReference>
<dbReference type="SUPFAM" id="SSF55785">
    <property type="entry name" value="PYP-like sensor domain (PAS domain)"/>
    <property type="match status" value="1"/>
</dbReference>
<evidence type="ECO:0000259" key="18">
    <source>
        <dbReference type="PROSITE" id="PS50110"/>
    </source>
</evidence>
<dbReference type="InterPro" id="IPR003661">
    <property type="entry name" value="HisK_dim/P_dom"/>
</dbReference>
<dbReference type="SMART" id="SM00448">
    <property type="entry name" value="REC"/>
    <property type="match status" value="2"/>
</dbReference>
<dbReference type="InterPro" id="IPR036641">
    <property type="entry name" value="HPT_dom_sf"/>
</dbReference>
<dbReference type="InterPro" id="IPR006189">
    <property type="entry name" value="CHASE_dom"/>
</dbReference>
<dbReference type="PROSITE" id="PS50109">
    <property type="entry name" value="HIS_KIN"/>
    <property type="match status" value="1"/>
</dbReference>
<dbReference type="SMART" id="SM00388">
    <property type="entry name" value="HisKA"/>
    <property type="match status" value="1"/>
</dbReference>
<dbReference type="Gene3D" id="1.10.287.130">
    <property type="match status" value="1"/>
</dbReference>
<dbReference type="RefSeq" id="WP_261592926.1">
    <property type="nucleotide sequence ID" value="NZ_CAMAPD010000007.1"/>
</dbReference>
<feature type="modified residue" description="Phosphohistidine" evidence="14">
    <location>
        <position position="1450"/>
    </location>
</feature>
<evidence type="ECO:0000256" key="15">
    <source>
        <dbReference type="PROSITE-ProRule" id="PRU00169"/>
    </source>
</evidence>
<dbReference type="PANTHER" id="PTHR45339">
    <property type="entry name" value="HYBRID SIGNAL TRANSDUCTION HISTIDINE KINASE J"/>
    <property type="match status" value="1"/>
</dbReference>
<dbReference type="Pfam" id="PF00072">
    <property type="entry name" value="Response_reg"/>
    <property type="match status" value="2"/>
</dbReference>
<keyword evidence="7 16" id="KW-0812">Transmembrane</keyword>
<feature type="domain" description="Response regulatory" evidence="18">
    <location>
        <begin position="1096"/>
        <end position="1219"/>
    </location>
</feature>
<feature type="transmembrane region" description="Helical" evidence="16">
    <location>
        <begin position="14"/>
        <end position="32"/>
    </location>
</feature>
<dbReference type="CDD" id="cd00082">
    <property type="entry name" value="HisKA"/>
    <property type="match status" value="1"/>
</dbReference>
<keyword evidence="8" id="KW-0547">Nucleotide-binding</keyword>
<keyword evidence="9 22" id="KW-0418">Kinase</keyword>
<dbReference type="CDD" id="cd16922">
    <property type="entry name" value="HATPase_EvgS-ArcB-TorS-like"/>
    <property type="match status" value="1"/>
</dbReference>
<reference evidence="22 23" key="1">
    <citation type="submission" date="2022-07" db="EMBL/GenBank/DDBJ databases">
        <authorList>
            <person name="Criscuolo A."/>
        </authorList>
    </citation>
    <scope>NUCLEOTIDE SEQUENCE [LARGE SCALE GENOMIC DNA]</scope>
    <source>
        <strain evidence="23">CIP 111951</strain>
    </source>
</reference>
<dbReference type="PANTHER" id="PTHR45339:SF1">
    <property type="entry name" value="HYBRID SIGNAL TRANSDUCTION HISTIDINE KINASE J"/>
    <property type="match status" value="1"/>
</dbReference>
<dbReference type="InterPro" id="IPR008207">
    <property type="entry name" value="Sig_transdc_His_kin_Hpt_dom"/>
</dbReference>
<keyword evidence="5 15" id="KW-0597">Phosphoprotein</keyword>
<dbReference type="InterPro" id="IPR029151">
    <property type="entry name" value="Sensor-like_sf"/>
</dbReference>
<dbReference type="SMART" id="SM00091">
    <property type="entry name" value="PAS"/>
    <property type="match status" value="1"/>
</dbReference>
<organism evidence="22 23">
    <name type="scientific">Pseudoalteromonas holothuriae</name>
    <dbReference type="NCBI Taxonomy" id="2963714"/>
    <lineage>
        <taxon>Bacteria</taxon>
        <taxon>Pseudomonadati</taxon>
        <taxon>Pseudomonadota</taxon>
        <taxon>Gammaproteobacteria</taxon>
        <taxon>Alteromonadales</taxon>
        <taxon>Pseudoalteromonadaceae</taxon>
        <taxon>Pseudoalteromonas</taxon>
    </lineage>
</organism>
<accession>A0ABM9GHH0</accession>
<feature type="transmembrane region" description="Helical" evidence="16">
    <location>
        <begin position="361"/>
        <end position="380"/>
    </location>
</feature>
<keyword evidence="6 22" id="KW-0808">Transferase</keyword>
<dbReference type="PROSITE" id="PS50894">
    <property type="entry name" value="HPT"/>
    <property type="match status" value="1"/>
</dbReference>
<evidence type="ECO:0000256" key="8">
    <source>
        <dbReference type="ARBA" id="ARBA00022741"/>
    </source>
</evidence>
<dbReference type="EC" id="2.7.13.3" evidence="3"/>
<dbReference type="InterPro" id="IPR000014">
    <property type="entry name" value="PAS"/>
</dbReference>
<dbReference type="InterPro" id="IPR013767">
    <property type="entry name" value="PAS_fold"/>
</dbReference>
<dbReference type="PROSITE" id="PS50112">
    <property type="entry name" value="PAS"/>
    <property type="match status" value="1"/>
</dbReference>
<evidence type="ECO:0000256" key="2">
    <source>
        <dbReference type="ARBA" id="ARBA00004651"/>
    </source>
</evidence>
<evidence type="ECO:0000256" key="1">
    <source>
        <dbReference type="ARBA" id="ARBA00000085"/>
    </source>
</evidence>
<evidence type="ECO:0000256" key="13">
    <source>
        <dbReference type="ARBA" id="ARBA00023136"/>
    </source>
</evidence>
<feature type="modified residue" description="4-aspartylphosphate" evidence="15">
    <location>
        <position position="1298"/>
    </location>
</feature>
<evidence type="ECO:0000259" key="19">
    <source>
        <dbReference type="PROSITE" id="PS50112"/>
    </source>
</evidence>
<dbReference type="CDD" id="cd00130">
    <property type="entry name" value="PAS"/>
    <property type="match status" value="1"/>
</dbReference>
<dbReference type="Gene3D" id="3.30.450.350">
    <property type="entry name" value="CHASE domain"/>
    <property type="match status" value="1"/>
</dbReference>
<dbReference type="SMART" id="SM01079">
    <property type="entry name" value="CHASE"/>
    <property type="match status" value="1"/>
</dbReference>
<dbReference type="Pfam" id="PF00512">
    <property type="entry name" value="HisKA"/>
    <property type="match status" value="1"/>
</dbReference>
<keyword evidence="13 16" id="KW-0472">Membrane</keyword>
<dbReference type="InterPro" id="IPR004358">
    <property type="entry name" value="Sig_transdc_His_kin-like_C"/>
</dbReference>
<dbReference type="Pfam" id="PF01627">
    <property type="entry name" value="Hpt"/>
    <property type="match status" value="1"/>
</dbReference>
<evidence type="ECO:0000313" key="22">
    <source>
        <dbReference type="EMBL" id="CAH9057928.1"/>
    </source>
</evidence>
<dbReference type="InterPro" id="IPR003594">
    <property type="entry name" value="HATPase_dom"/>
</dbReference>
<dbReference type="Pfam" id="PF02518">
    <property type="entry name" value="HATPase_c"/>
    <property type="match status" value="1"/>
</dbReference>
<keyword evidence="10" id="KW-0067">ATP-binding</keyword>
<feature type="domain" description="HPt" evidence="21">
    <location>
        <begin position="1407"/>
        <end position="1507"/>
    </location>
</feature>
<dbReference type="SUPFAM" id="SSF103190">
    <property type="entry name" value="Sensory domain-like"/>
    <property type="match status" value="1"/>
</dbReference>
<dbReference type="Gene3D" id="3.30.565.10">
    <property type="entry name" value="Histidine kinase-like ATPase, C-terminal domain"/>
    <property type="match status" value="1"/>
</dbReference>
<dbReference type="Pfam" id="PF03924">
    <property type="entry name" value="CHASE"/>
    <property type="match status" value="1"/>
</dbReference>
<dbReference type="Proteomes" id="UP001152485">
    <property type="component" value="Unassembled WGS sequence"/>
</dbReference>
<proteinExistence type="predicted"/>
<protein>
    <recommendedName>
        <fullName evidence="3">histidine kinase</fullName>
        <ecNumber evidence="3">2.7.13.3</ecNumber>
    </recommendedName>
</protein>
<comment type="subcellular location">
    <subcellularLocation>
        <location evidence="2">Cell membrane</location>
        <topology evidence="2">Multi-pass membrane protein</topology>
    </subcellularLocation>
</comment>
<dbReference type="InterPro" id="IPR036890">
    <property type="entry name" value="HATPase_C_sf"/>
</dbReference>
<keyword evidence="11 16" id="KW-1133">Transmembrane helix</keyword>
<evidence type="ECO:0000256" key="9">
    <source>
        <dbReference type="ARBA" id="ARBA00022777"/>
    </source>
</evidence>
<feature type="domain" description="Response regulatory" evidence="18">
    <location>
        <begin position="1247"/>
        <end position="1365"/>
    </location>
</feature>
<feature type="transmembrane region" description="Helical" evidence="16">
    <location>
        <begin position="661"/>
        <end position="687"/>
    </location>
</feature>
<keyword evidence="12" id="KW-0902">Two-component regulatory system</keyword>